<sequence length="588" mass="63827">MPKYPVDASSSSFSLPDPPGRSPRQLGPDPVVHGRARELALLLDVLDSSGVAVLCGPPGTGKTTLALRLAHSVADRFPDGQLRADLSVLGLDDVLAGFIRALTHPDVRLWADLHAQLREVLGTRRVLFLLDNAGAEHDLSLFRNVIATSRERLGGLVLGPMSTEDSLTLLRAHLGSRVDSEPDAARGFVEACGGLPLALVVAARFALLRTTAKLATLVEEIPAERGKVYGAFEWAYRQLSPADARVFRLLGDGFEREFSIDALNALAGGDVRPTRNRLLSLHLLENAPGDRITMHSLLREYARTLEPREPEALDRLLDHYVSVADTETENAVAAVLVADDRRRLALAGRLVEEMSVEVQTAAVEAARSLADRSAEALALAHLGHAWFERGHLEEAEGCHAEALAICREPSALTGMGNLCLAIGDAESATRLFTEVLAVRVASRNAQGEARTLLSLGQATGKIHHYEQARDICERIGDVVRLGRAYNGMGNLHQKEGSYEEAIRCYSLALESCMDGSFLLNMGLAYEALNSPEALGCYDRAAEYAFRMRDKELLADAARSLHAAGFVEQALRRMRQAESLYLTAVDESP</sequence>
<protein>
    <submittedName>
        <fullName evidence="4">ATPase</fullName>
    </submittedName>
</protein>
<accession>A0ABX9EBX0</accession>
<dbReference type="InterPro" id="IPR019734">
    <property type="entry name" value="TPR_rpt"/>
</dbReference>
<evidence type="ECO:0000313" key="5">
    <source>
        <dbReference type="Proteomes" id="UP000248714"/>
    </source>
</evidence>
<dbReference type="InterPro" id="IPR027417">
    <property type="entry name" value="P-loop_NTPase"/>
</dbReference>
<evidence type="ECO:0000256" key="1">
    <source>
        <dbReference type="PROSITE-ProRule" id="PRU00339"/>
    </source>
</evidence>
<dbReference type="SMART" id="SM00028">
    <property type="entry name" value="TPR"/>
    <property type="match status" value="2"/>
</dbReference>
<dbReference type="InterPro" id="IPR003593">
    <property type="entry name" value="AAA+_ATPase"/>
</dbReference>
<keyword evidence="1" id="KW-0802">TPR repeat</keyword>
<dbReference type="Pfam" id="PF13401">
    <property type="entry name" value="AAA_22"/>
    <property type="match status" value="1"/>
</dbReference>
<dbReference type="PRINTS" id="PR00364">
    <property type="entry name" value="DISEASERSIST"/>
</dbReference>
<dbReference type="InterPro" id="IPR042197">
    <property type="entry name" value="Apaf_helical"/>
</dbReference>
<dbReference type="PANTHER" id="PTHR47691:SF3">
    <property type="entry name" value="HTH-TYPE TRANSCRIPTIONAL REGULATOR RV0890C-RELATED"/>
    <property type="match status" value="1"/>
</dbReference>
<evidence type="ECO:0000259" key="3">
    <source>
        <dbReference type="SMART" id="SM00382"/>
    </source>
</evidence>
<dbReference type="InterPro" id="IPR011990">
    <property type="entry name" value="TPR-like_helical_dom_sf"/>
</dbReference>
<dbReference type="EMBL" id="QLTT01000003">
    <property type="protein sequence ID" value="RAS66726.1"/>
    <property type="molecule type" value="Genomic_DNA"/>
</dbReference>
<keyword evidence="5" id="KW-1185">Reference proteome</keyword>
<dbReference type="Pfam" id="PF13374">
    <property type="entry name" value="TPR_10"/>
    <property type="match status" value="1"/>
</dbReference>
<proteinExistence type="predicted"/>
<dbReference type="Gene3D" id="3.40.50.300">
    <property type="entry name" value="P-loop containing nucleotide triphosphate hydrolases"/>
    <property type="match status" value="1"/>
</dbReference>
<gene>
    <name evidence="4" type="ORF">C8D87_10365</name>
</gene>
<dbReference type="PROSITE" id="PS50005">
    <property type="entry name" value="TPR"/>
    <property type="match status" value="1"/>
</dbReference>
<dbReference type="Pfam" id="PF13181">
    <property type="entry name" value="TPR_8"/>
    <property type="match status" value="1"/>
</dbReference>
<feature type="region of interest" description="Disordered" evidence="2">
    <location>
        <begin position="1"/>
        <end position="30"/>
    </location>
</feature>
<evidence type="ECO:0000313" key="4">
    <source>
        <dbReference type="EMBL" id="RAS66726.1"/>
    </source>
</evidence>
<evidence type="ECO:0000256" key="2">
    <source>
        <dbReference type="SAM" id="MobiDB-lite"/>
    </source>
</evidence>
<name>A0ABX9EBX0_9PSEU</name>
<dbReference type="RefSeq" id="WP_112227131.1">
    <property type="nucleotide sequence ID" value="NZ_QLTT01000003.1"/>
</dbReference>
<organism evidence="4 5">
    <name type="scientific">Lentzea atacamensis</name>
    <dbReference type="NCBI Taxonomy" id="531938"/>
    <lineage>
        <taxon>Bacteria</taxon>
        <taxon>Bacillati</taxon>
        <taxon>Actinomycetota</taxon>
        <taxon>Actinomycetes</taxon>
        <taxon>Pseudonocardiales</taxon>
        <taxon>Pseudonocardiaceae</taxon>
        <taxon>Lentzea</taxon>
    </lineage>
</organism>
<dbReference type="Gene3D" id="1.10.8.430">
    <property type="entry name" value="Helical domain of apoptotic protease-activating factors"/>
    <property type="match status" value="1"/>
</dbReference>
<dbReference type="SMART" id="SM00382">
    <property type="entry name" value="AAA"/>
    <property type="match status" value="1"/>
</dbReference>
<reference evidence="4 5" key="1">
    <citation type="submission" date="2018-06" db="EMBL/GenBank/DDBJ databases">
        <title>Genomic Encyclopedia of Type Strains, Phase IV (KMG-IV): sequencing the most valuable type-strain genomes for metagenomic binning, comparative biology and taxonomic classification.</title>
        <authorList>
            <person name="Goeker M."/>
        </authorList>
    </citation>
    <scope>NUCLEOTIDE SEQUENCE [LARGE SCALE GENOMIC DNA]</scope>
    <source>
        <strain evidence="4 5">DSM 45479</strain>
    </source>
</reference>
<feature type="domain" description="AAA+ ATPase" evidence="3">
    <location>
        <begin position="48"/>
        <end position="177"/>
    </location>
</feature>
<dbReference type="Proteomes" id="UP000248714">
    <property type="component" value="Unassembled WGS sequence"/>
</dbReference>
<comment type="caution">
    <text evidence="4">The sequence shown here is derived from an EMBL/GenBank/DDBJ whole genome shotgun (WGS) entry which is preliminary data.</text>
</comment>
<dbReference type="PANTHER" id="PTHR47691">
    <property type="entry name" value="REGULATOR-RELATED"/>
    <property type="match status" value="1"/>
</dbReference>
<dbReference type="InterPro" id="IPR049945">
    <property type="entry name" value="AAA_22"/>
</dbReference>
<dbReference type="Gene3D" id="1.25.40.10">
    <property type="entry name" value="Tetratricopeptide repeat domain"/>
    <property type="match status" value="2"/>
</dbReference>
<feature type="repeat" description="TPR" evidence="1">
    <location>
        <begin position="482"/>
        <end position="515"/>
    </location>
</feature>
<dbReference type="SUPFAM" id="SSF52540">
    <property type="entry name" value="P-loop containing nucleoside triphosphate hydrolases"/>
    <property type="match status" value="1"/>
</dbReference>
<dbReference type="SUPFAM" id="SSF48452">
    <property type="entry name" value="TPR-like"/>
    <property type="match status" value="1"/>
</dbReference>